<keyword evidence="1" id="KW-0472">Membrane</keyword>
<feature type="domain" description="P-type ATPase A" evidence="2">
    <location>
        <begin position="96"/>
        <end position="130"/>
    </location>
</feature>
<keyword evidence="1" id="KW-1133">Transmembrane helix</keyword>
<evidence type="ECO:0000313" key="3">
    <source>
        <dbReference type="EMBL" id="KAE8724980.1"/>
    </source>
</evidence>
<dbReference type="SUPFAM" id="SSF81653">
    <property type="entry name" value="Calcium ATPase, transduction domain A"/>
    <property type="match status" value="1"/>
</dbReference>
<dbReference type="InterPro" id="IPR008250">
    <property type="entry name" value="ATPase_P-typ_transduc_dom_A_sf"/>
</dbReference>
<dbReference type="AlphaFoldDB" id="A0A6A3C6V6"/>
<sequence length="132" mass="14302">MGIEFFNISQIVASLAVLAVSRNEKPQAPLFTWIVGYVAGCAFSIPILFQHCFLPYPTRVMMMLYIDGIPILNLGDEMAKRGINPGGKMAAASKNIKLGDIIPVDARLLQGLKIDQSSLTGESLPVTKNPPD</sequence>
<gene>
    <name evidence="3" type="ORF">F3Y22_tig00009024pilonHSYRG00002</name>
</gene>
<comment type="caution">
    <text evidence="3">The sequence shown here is derived from an EMBL/GenBank/DDBJ whole genome shotgun (WGS) entry which is preliminary data.</text>
</comment>
<dbReference type="Gene3D" id="2.70.150.10">
    <property type="entry name" value="Calcium-transporting ATPase, cytoplasmic transduction domain A"/>
    <property type="match status" value="1"/>
</dbReference>
<reference evidence="3" key="1">
    <citation type="submission" date="2019-09" db="EMBL/GenBank/DDBJ databases">
        <title>Draft genome information of white flower Hibiscus syriacus.</title>
        <authorList>
            <person name="Kim Y.-M."/>
        </authorList>
    </citation>
    <scope>NUCLEOTIDE SEQUENCE [LARGE SCALE GENOMIC DNA]</scope>
    <source>
        <strain evidence="3">YM2019G1</strain>
    </source>
</reference>
<dbReference type="PANTHER" id="PTHR46225">
    <property type="entry name" value="C3H4 TYPE ZINC FINGER PROTEIN"/>
    <property type="match status" value="1"/>
</dbReference>
<dbReference type="InterPro" id="IPR059000">
    <property type="entry name" value="ATPase_P-type_domA"/>
</dbReference>
<dbReference type="PANTHER" id="PTHR46225:SF7">
    <property type="entry name" value="SUPERFAMILY PROTEIN, PUTATIVE-RELATED"/>
    <property type="match status" value="1"/>
</dbReference>
<keyword evidence="1" id="KW-0812">Transmembrane</keyword>
<evidence type="ECO:0000259" key="2">
    <source>
        <dbReference type="Pfam" id="PF00122"/>
    </source>
</evidence>
<accession>A0A6A3C6V6</accession>
<keyword evidence="4" id="KW-1185">Reference proteome</keyword>
<dbReference type="Proteomes" id="UP000436088">
    <property type="component" value="Unassembled WGS sequence"/>
</dbReference>
<evidence type="ECO:0000313" key="4">
    <source>
        <dbReference type="Proteomes" id="UP000436088"/>
    </source>
</evidence>
<evidence type="ECO:0000256" key="1">
    <source>
        <dbReference type="SAM" id="Phobius"/>
    </source>
</evidence>
<name>A0A6A3C6V6_HIBSY</name>
<protein>
    <recommendedName>
        <fullName evidence="2">P-type ATPase A domain-containing protein</fullName>
    </recommendedName>
</protein>
<dbReference type="Pfam" id="PF00122">
    <property type="entry name" value="E1-E2_ATPase"/>
    <property type="match status" value="1"/>
</dbReference>
<dbReference type="EMBL" id="VEPZ02000434">
    <property type="protein sequence ID" value="KAE8724980.1"/>
    <property type="molecule type" value="Genomic_DNA"/>
</dbReference>
<proteinExistence type="predicted"/>
<organism evidence="3 4">
    <name type="scientific">Hibiscus syriacus</name>
    <name type="common">Rose of Sharon</name>
    <dbReference type="NCBI Taxonomy" id="106335"/>
    <lineage>
        <taxon>Eukaryota</taxon>
        <taxon>Viridiplantae</taxon>
        <taxon>Streptophyta</taxon>
        <taxon>Embryophyta</taxon>
        <taxon>Tracheophyta</taxon>
        <taxon>Spermatophyta</taxon>
        <taxon>Magnoliopsida</taxon>
        <taxon>eudicotyledons</taxon>
        <taxon>Gunneridae</taxon>
        <taxon>Pentapetalae</taxon>
        <taxon>rosids</taxon>
        <taxon>malvids</taxon>
        <taxon>Malvales</taxon>
        <taxon>Malvaceae</taxon>
        <taxon>Malvoideae</taxon>
        <taxon>Hibiscus</taxon>
    </lineage>
</organism>
<feature type="transmembrane region" description="Helical" evidence="1">
    <location>
        <begin position="30"/>
        <end position="54"/>
    </location>
</feature>